<dbReference type="AlphaFoldDB" id="A0A1I3B6R3"/>
<dbReference type="RefSeq" id="WP_074968299.1">
    <property type="nucleotide sequence ID" value="NZ_FOPU01000019.1"/>
</dbReference>
<evidence type="ECO:0000313" key="3">
    <source>
        <dbReference type="Proteomes" id="UP000183635"/>
    </source>
</evidence>
<sequence>MLLGSILNATGSLLGVGGSGAVTKPAAAQSTQPTPPPATPPAESGGVTFDFSKAVLDDLAPAADAGTEAAPAAASSTNTPETAAPPVETPADGAAAAAGASVAAPVVQGSATGRGAAAAPATEAASDTSLRRTASVGNASDEERIRAWAIGMLARERLGSLPLTPAKASTTTAALQAQPAKSLAGESANLNAAPSPRTLART</sequence>
<reference evidence="2 3" key="1">
    <citation type="submission" date="2016-10" db="EMBL/GenBank/DDBJ databases">
        <authorList>
            <person name="de Groot N.N."/>
        </authorList>
    </citation>
    <scope>NUCLEOTIDE SEQUENCE [LARGE SCALE GENOMIC DNA]</scope>
    <source>
        <strain evidence="2 3">DSM 8537</strain>
    </source>
</reference>
<proteinExistence type="predicted"/>
<feature type="region of interest" description="Disordered" evidence="1">
    <location>
        <begin position="13"/>
        <end position="141"/>
    </location>
</feature>
<evidence type="ECO:0000256" key="1">
    <source>
        <dbReference type="SAM" id="MobiDB-lite"/>
    </source>
</evidence>
<name>A0A1I3B6R3_9RHOB</name>
<organism evidence="2 3">
    <name type="scientific">Paracoccus aminovorans</name>
    <dbReference type="NCBI Taxonomy" id="34004"/>
    <lineage>
        <taxon>Bacteria</taxon>
        <taxon>Pseudomonadati</taxon>
        <taxon>Pseudomonadota</taxon>
        <taxon>Alphaproteobacteria</taxon>
        <taxon>Rhodobacterales</taxon>
        <taxon>Paracoccaceae</taxon>
        <taxon>Paracoccus</taxon>
    </lineage>
</organism>
<feature type="compositionally biased region" description="Low complexity" evidence="1">
    <location>
        <begin position="57"/>
        <end position="128"/>
    </location>
</feature>
<gene>
    <name evidence="2" type="ORF">SAMN04488021_11945</name>
</gene>
<keyword evidence="3" id="KW-1185">Reference proteome</keyword>
<feature type="compositionally biased region" description="Low complexity" evidence="1">
    <location>
        <begin position="21"/>
        <end position="32"/>
    </location>
</feature>
<protein>
    <submittedName>
        <fullName evidence="2">Uncharacterized protein</fullName>
    </submittedName>
</protein>
<feature type="region of interest" description="Disordered" evidence="1">
    <location>
        <begin position="164"/>
        <end position="202"/>
    </location>
</feature>
<dbReference type="Proteomes" id="UP000183635">
    <property type="component" value="Unassembled WGS sequence"/>
</dbReference>
<evidence type="ECO:0000313" key="2">
    <source>
        <dbReference type="EMBL" id="SFH57391.1"/>
    </source>
</evidence>
<dbReference type="EMBL" id="FOPU01000019">
    <property type="protein sequence ID" value="SFH57391.1"/>
    <property type="molecule type" value="Genomic_DNA"/>
</dbReference>
<accession>A0A1I3B6R3</accession>
<dbReference type="STRING" id="34004.SAMN04488021_11945"/>